<evidence type="ECO:0000313" key="2">
    <source>
        <dbReference type="EMBL" id="OQD89048.1"/>
    </source>
</evidence>
<proteinExistence type="predicted"/>
<dbReference type="Proteomes" id="UP000191672">
    <property type="component" value="Unassembled WGS sequence"/>
</dbReference>
<feature type="transmembrane region" description="Helical" evidence="1">
    <location>
        <begin position="20"/>
        <end position="38"/>
    </location>
</feature>
<reference evidence="3" key="1">
    <citation type="journal article" date="2017" name="Nat. Microbiol.">
        <title>Global analysis of biosynthetic gene clusters reveals vast potential of secondary metabolite production in Penicillium species.</title>
        <authorList>
            <person name="Nielsen J.C."/>
            <person name="Grijseels S."/>
            <person name="Prigent S."/>
            <person name="Ji B."/>
            <person name="Dainat J."/>
            <person name="Nielsen K.F."/>
            <person name="Frisvad J.C."/>
            <person name="Workman M."/>
            <person name="Nielsen J."/>
        </authorList>
    </citation>
    <scope>NUCLEOTIDE SEQUENCE [LARGE SCALE GENOMIC DNA]</scope>
    <source>
        <strain evidence="3">IBT 31811</strain>
    </source>
</reference>
<dbReference type="SUPFAM" id="SSF51735">
    <property type="entry name" value="NAD(P)-binding Rossmann-fold domains"/>
    <property type="match status" value="1"/>
</dbReference>
<keyword evidence="1" id="KW-1133">Transmembrane helix</keyword>
<dbReference type="STRING" id="416450.A0A1V6QIJ2"/>
<evidence type="ECO:0000256" key="1">
    <source>
        <dbReference type="SAM" id="Phobius"/>
    </source>
</evidence>
<dbReference type="AlphaFoldDB" id="A0A1V6QIJ2"/>
<gene>
    <name evidence="2" type="ORF">PENANT_c003G09024</name>
</gene>
<evidence type="ECO:0000313" key="3">
    <source>
        <dbReference type="Proteomes" id="UP000191672"/>
    </source>
</evidence>
<organism evidence="2 3">
    <name type="scientific">Penicillium antarcticum</name>
    <dbReference type="NCBI Taxonomy" id="416450"/>
    <lineage>
        <taxon>Eukaryota</taxon>
        <taxon>Fungi</taxon>
        <taxon>Dikarya</taxon>
        <taxon>Ascomycota</taxon>
        <taxon>Pezizomycotina</taxon>
        <taxon>Eurotiomycetes</taxon>
        <taxon>Eurotiomycetidae</taxon>
        <taxon>Eurotiales</taxon>
        <taxon>Aspergillaceae</taxon>
        <taxon>Penicillium</taxon>
    </lineage>
</organism>
<protein>
    <recommendedName>
        <fullName evidence="4">Fatty acid hydroxylase domain-containing protein</fullName>
    </recommendedName>
</protein>
<accession>A0A1V6QIJ2</accession>
<dbReference type="EMBL" id="MDYN01000003">
    <property type="protein sequence ID" value="OQD89048.1"/>
    <property type="molecule type" value="Genomic_DNA"/>
</dbReference>
<sequence length="330" mass="37785">MDFNEKYRMQNLTQALPLELALQVIGTVLGYIFITLVTPSSRMWILQSHLWSIIGFQAVKMIFVILTSGRDSNHLIYETAPKDPNWIFVGPEFHALHHVYPDRYMGSFVKLFDWVWGTAYSFRGKRFVITGGNRSFGQAMVTELECEGVQNIRNLKFGEDWDHENFAKAASALSSCDILILAHTSRGEDAMKSNCDSAVRLVELFKQHREKNISNPTLPEVWYVGSEAEMLPPFGNAELQRYSDSKRRFLPHARSYYDDTEILYRHIMPSAVSSADWTAKCSMWWIRRGVRVQFNLWKPAGNLIPSFAARSTPIVADACVAYQRLISKGQ</sequence>
<evidence type="ECO:0008006" key="4">
    <source>
        <dbReference type="Google" id="ProtNLM"/>
    </source>
</evidence>
<keyword evidence="3" id="KW-1185">Reference proteome</keyword>
<name>A0A1V6QIJ2_9EURO</name>
<keyword evidence="1" id="KW-0812">Transmembrane</keyword>
<keyword evidence="1" id="KW-0472">Membrane</keyword>
<feature type="transmembrane region" description="Helical" evidence="1">
    <location>
        <begin position="50"/>
        <end position="69"/>
    </location>
</feature>
<comment type="caution">
    <text evidence="2">The sequence shown here is derived from an EMBL/GenBank/DDBJ whole genome shotgun (WGS) entry which is preliminary data.</text>
</comment>
<dbReference type="InterPro" id="IPR036291">
    <property type="entry name" value="NAD(P)-bd_dom_sf"/>
</dbReference>